<sequence>MPDITVSVILLNHGTLEDKLREQNICVEVLDETELSSIRIFTSLIKALKRLKPNIIHTHRNKENILGSIAAKIAGNMPSLRTAHGAPEHRPIIKKPHK</sequence>
<protein>
    <recommendedName>
        <fullName evidence="2">Glycosyltransferase subfamily 4-like N-terminal domain-containing protein</fullName>
    </recommendedName>
</protein>
<evidence type="ECO:0000256" key="1">
    <source>
        <dbReference type="SAM" id="MobiDB-lite"/>
    </source>
</evidence>
<name>A0A3B0ZDS8_9ZZZZ</name>
<evidence type="ECO:0000259" key="2">
    <source>
        <dbReference type="Pfam" id="PF13477"/>
    </source>
</evidence>
<dbReference type="AlphaFoldDB" id="A0A3B0ZDS8"/>
<gene>
    <name evidence="3" type="ORF">MNBD_GAMMA17-2069</name>
</gene>
<dbReference type="Pfam" id="PF13477">
    <property type="entry name" value="Glyco_trans_4_2"/>
    <property type="match status" value="1"/>
</dbReference>
<dbReference type="EMBL" id="UOFQ01000151">
    <property type="protein sequence ID" value="VAW89721.1"/>
    <property type="molecule type" value="Genomic_DNA"/>
</dbReference>
<dbReference type="Gene3D" id="3.40.50.2000">
    <property type="entry name" value="Glycogen Phosphorylase B"/>
    <property type="match status" value="1"/>
</dbReference>
<dbReference type="InterPro" id="IPR028098">
    <property type="entry name" value="Glyco_trans_4-like_N"/>
</dbReference>
<organism evidence="3">
    <name type="scientific">hydrothermal vent metagenome</name>
    <dbReference type="NCBI Taxonomy" id="652676"/>
    <lineage>
        <taxon>unclassified sequences</taxon>
        <taxon>metagenomes</taxon>
        <taxon>ecological metagenomes</taxon>
    </lineage>
</organism>
<feature type="region of interest" description="Disordered" evidence="1">
    <location>
        <begin position="79"/>
        <end position="98"/>
    </location>
</feature>
<dbReference type="SUPFAM" id="SSF53756">
    <property type="entry name" value="UDP-Glycosyltransferase/glycogen phosphorylase"/>
    <property type="match status" value="1"/>
</dbReference>
<proteinExistence type="predicted"/>
<evidence type="ECO:0000313" key="3">
    <source>
        <dbReference type="EMBL" id="VAW89721.1"/>
    </source>
</evidence>
<accession>A0A3B0ZDS8</accession>
<reference evidence="3" key="1">
    <citation type="submission" date="2018-06" db="EMBL/GenBank/DDBJ databases">
        <authorList>
            <person name="Zhirakovskaya E."/>
        </authorList>
    </citation>
    <scope>NUCLEOTIDE SEQUENCE</scope>
</reference>
<feature type="domain" description="Glycosyltransferase subfamily 4-like N-terminal" evidence="2">
    <location>
        <begin position="4"/>
        <end position="86"/>
    </location>
</feature>
<feature type="non-terminal residue" evidence="3">
    <location>
        <position position="98"/>
    </location>
</feature>